<reference evidence="2 3" key="1">
    <citation type="submission" date="2021-04" db="EMBL/GenBank/DDBJ databases">
        <title>Complete genome sequence of Stygiolobus sp. KN-1.</title>
        <authorList>
            <person name="Nakamura K."/>
            <person name="Sakai H."/>
            <person name="Kurosawa N."/>
        </authorList>
    </citation>
    <scope>NUCLEOTIDE SEQUENCE [LARGE SCALE GENOMIC DNA]</scope>
    <source>
        <strain evidence="2 3">KN-1</strain>
    </source>
</reference>
<keyword evidence="3" id="KW-1185">Reference proteome</keyword>
<organism evidence="2 3">
    <name type="scientific">Stygiolobus caldivivus</name>
    <dbReference type="NCBI Taxonomy" id="2824673"/>
    <lineage>
        <taxon>Archaea</taxon>
        <taxon>Thermoproteota</taxon>
        <taxon>Thermoprotei</taxon>
        <taxon>Sulfolobales</taxon>
        <taxon>Sulfolobaceae</taxon>
        <taxon>Stygiolobus</taxon>
    </lineage>
</organism>
<dbReference type="RefSeq" id="WP_221290001.1">
    <property type="nucleotide sequence ID" value="NZ_AP024597.1"/>
</dbReference>
<protein>
    <submittedName>
        <fullName evidence="2">Uncharacterized protein</fullName>
    </submittedName>
</protein>
<gene>
    <name evidence="2" type="ORF">KN1_12220</name>
</gene>
<accession>A0A8D5U5I5</accession>
<dbReference type="Proteomes" id="UP000825123">
    <property type="component" value="Chromosome"/>
</dbReference>
<feature type="compositionally biased region" description="Low complexity" evidence="1">
    <location>
        <begin position="37"/>
        <end position="56"/>
    </location>
</feature>
<evidence type="ECO:0000256" key="1">
    <source>
        <dbReference type="SAM" id="MobiDB-lite"/>
    </source>
</evidence>
<dbReference type="AlphaFoldDB" id="A0A8D5U5I5"/>
<proteinExistence type="predicted"/>
<dbReference type="KEGG" id="csty:KN1_12220"/>
<feature type="region of interest" description="Disordered" evidence="1">
    <location>
        <begin position="35"/>
        <end position="64"/>
    </location>
</feature>
<sequence length="175" mass="18689">MSVKIISLIIAVAIVLSAVLTAGFLEGHLTQTHSEKLTTQQTTNSTLNTPTPNTSTEDMSSTPANSSIPIVSYAYVGVYNYSVYVVTSQPFSSIRVLNHTFVRGGPMMVPAQNDQGFIAVINSPSLAQEVKVLNQVQVVIYVNGSPQTLTLPVKVLTSPLNPTAEFYPPTGPIPV</sequence>
<dbReference type="EMBL" id="AP024597">
    <property type="protein sequence ID" value="BCU69925.1"/>
    <property type="molecule type" value="Genomic_DNA"/>
</dbReference>
<evidence type="ECO:0000313" key="3">
    <source>
        <dbReference type="Proteomes" id="UP000825123"/>
    </source>
</evidence>
<dbReference type="GeneID" id="66162954"/>
<evidence type="ECO:0000313" key="2">
    <source>
        <dbReference type="EMBL" id="BCU69925.1"/>
    </source>
</evidence>
<name>A0A8D5U5I5_9CREN</name>